<accession>A0AAE2CML7</accession>
<evidence type="ECO:0000313" key="2">
    <source>
        <dbReference type="EMBL" id="KAK4427715.1"/>
    </source>
</evidence>
<feature type="compositionally biased region" description="Basic and acidic residues" evidence="1">
    <location>
        <begin position="74"/>
        <end position="83"/>
    </location>
</feature>
<feature type="compositionally biased region" description="Acidic residues" evidence="1">
    <location>
        <begin position="96"/>
        <end position="105"/>
    </location>
</feature>
<name>A0AAE2CML7_9LAMI</name>
<dbReference type="AlphaFoldDB" id="A0AAE2CML7"/>
<evidence type="ECO:0000256" key="1">
    <source>
        <dbReference type="SAM" id="MobiDB-lite"/>
    </source>
</evidence>
<sequence>MRETNRRSSTSLELGVSRYAVGFYSVNTEYLFSLESFGKDSTRVEGVAVENGGAEGGEGVEADRMIDSDYKMGECNNDERTIEPETGENGSREGEIDVVDNEGDLDEIRDPELGDEDGPVYPVFNL</sequence>
<dbReference type="Proteomes" id="UP001293254">
    <property type="component" value="Unassembled WGS sequence"/>
</dbReference>
<feature type="region of interest" description="Disordered" evidence="1">
    <location>
        <begin position="74"/>
        <end position="126"/>
    </location>
</feature>
<comment type="caution">
    <text evidence="2">The sequence shown here is derived from an EMBL/GenBank/DDBJ whole genome shotgun (WGS) entry which is preliminary data.</text>
</comment>
<gene>
    <name evidence="2" type="ORF">Salat_1540500</name>
</gene>
<protein>
    <submittedName>
        <fullName evidence="2">Uncharacterized protein</fullName>
    </submittedName>
</protein>
<reference evidence="2" key="2">
    <citation type="journal article" date="2024" name="Plant">
        <title>Genomic evolution and insights into agronomic trait innovations of Sesamum species.</title>
        <authorList>
            <person name="Miao H."/>
            <person name="Wang L."/>
            <person name="Qu L."/>
            <person name="Liu H."/>
            <person name="Sun Y."/>
            <person name="Le M."/>
            <person name="Wang Q."/>
            <person name="Wei S."/>
            <person name="Zheng Y."/>
            <person name="Lin W."/>
            <person name="Duan Y."/>
            <person name="Cao H."/>
            <person name="Xiong S."/>
            <person name="Wang X."/>
            <person name="Wei L."/>
            <person name="Li C."/>
            <person name="Ma Q."/>
            <person name="Ju M."/>
            <person name="Zhao R."/>
            <person name="Li G."/>
            <person name="Mu C."/>
            <person name="Tian Q."/>
            <person name="Mei H."/>
            <person name="Zhang T."/>
            <person name="Gao T."/>
            <person name="Zhang H."/>
        </authorList>
    </citation>
    <scope>NUCLEOTIDE SEQUENCE</scope>
    <source>
        <strain evidence="2">3651</strain>
    </source>
</reference>
<evidence type="ECO:0000313" key="3">
    <source>
        <dbReference type="Proteomes" id="UP001293254"/>
    </source>
</evidence>
<dbReference type="EMBL" id="JACGWO010000005">
    <property type="protein sequence ID" value="KAK4427715.1"/>
    <property type="molecule type" value="Genomic_DNA"/>
</dbReference>
<reference evidence="2" key="1">
    <citation type="submission" date="2020-06" db="EMBL/GenBank/DDBJ databases">
        <authorList>
            <person name="Li T."/>
            <person name="Hu X."/>
            <person name="Zhang T."/>
            <person name="Song X."/>
            <person name="Zhang H."/>
            <person name="Dai N."/>
            <person name="Sheng W."/>
            <person name="Hou X."/>
            <person name="Wei L."/>
        </authorList>
    </citation>
    <scope>NUCLEOTIDE SEQUENCE</scope>
    <source>
        <strain evidence="2">3651</strain>
        <tissue evidence="2">Leaf</tissue>
    </source>
</reference>
<keyword evidence="3" id="KW-1185">Reference proteome</keyword>
<organism evidence="2 3">
    <name type="scientific">Sesamum alatum</name>
    <dbReference type="NCBI Taxonomy" id="300844"/>
    <lineage>
        <taxon>Eukaryota</taxon>
        <taxon>Viridiplantae</taxon>
        <taxon>Streptophyta</taxon>
        <taxon>Embryophyta</taxon>
        <taxon>Tracheophyta</taxon>
        <taxon>Spermatophyta</taxon>
        <taxon>Magnoliopsida</taxon>
        <taxon>eudicotyledons</taxon>
        <taxon>Gunneridae</taxon>
        <taxon>Pentapetalae</taxon>
        <taxon>asterids</taxon>
        <taxon>lamiids</taxon>
        <taxon>Lamiales</taxon>
        <taxon>Pedaliaceae</taxon>
        <taxon>Sesamum</taxon>
    </lineage>
</organism>
<proteinExistence type="predicted"/>